<protein>
    <submittedName>
        <fullName evidence="2">ImmA/IrrE family metallo-endopeptidase</fullName>
    </submittedName>
</protein>
<gene>
    <name evidence="2" type="ORF">GCM10008905_02530</name>
</gene>
<proteinExistence type="predicted"/>
<name>A0ABP3TV54_9CLOT</name>
<evidence type="ECO:0000313" key="2">
    <source>
        <dbReference type="EMBL" id="GAA0717175.1"/>
    </source>
</evidence>
<dbReference type="RefSeq" id="WP_343765626.1">
    <property type="nucleotide sequence ID" value="NZ_BAAACF010000001.1"/>
</dbReference>
<dbReference type="EMBL" id="BAAACF010000001">
    <property type="protein sequence ID" value="GAA0717175.1"/>
    <property type="molecule type" value="Genomic_DNA"/>
</dbReference>
<evidence type="ECO:0000313" key="3">
    <source>
        <dbReference type="Proteomes" id="UP001500339"/>
    </source>
</evidence>
<dbReference type="Pfam" id="PF06114">
    <property type="entry name" value="Peptidase_M78"/>
    <property type="match status" value="1"/>
</dbReference>
<organism evidence="2 3">
    <name type="scientific">Clostridium malenominatum</name>
    <dbReference type="NCBI Taxonomy" id="1539"/>
    <lineage>
        <taxon>Bacteria</taxon>
        <taxon>Bacillati</taxon>
        <taxon>Bacillota</taxon>
        <taxon>Clostridia</taxon>
        <taxon>Eubacteriales</taxon>
        <taxon>Clostridiaceae</taxon>
        <taxon>Clostridium</taxon>
    </lineage>
</organism>
<sequence length="148" mass="17286">MEYVWIDNIIDGLIDIYGTNNIYDLYDYLDISIKKLPMSNVLLHGNEAFYNRNFFDTEVVFIRENLTVEYEQFILAHELGHAILHTNMITSAFNINLLNLDKMERQANYFALKLVNLNIDEIIFEGFTIEQIAKSFNLPVKCLKLLLG</sequence>
<accession>A0ABP3TV54</accession>
<comment type="caution">
    <text evidence="2">The sequence shown here is derived from an EMBL/GenBank/DDBJ whole genome shotgun (WGS) entry which is preliminary data.</text>
</comment>
<reference evidence="3" key="1">
    <citation type="journal article" date="2019" name="Int. J. Syst. Evol. Microbiol.">
        <title>The Global Catalogue of Microorganisms (GCM) 10K type strain sequencing project: providing services to taxonomists for standard genome sequencing and annotation.</title>
        <authorList>
            <consortium name="The Broad Institute Genomics Platform"/>
            <consortium name="The Broad Institute Genome Sequencing Center for Infectious Disease"/>
            <person name="Wu L."/>
            <person name="Ma J."/>
        </authorList>
    </citation>
    <scope>NUCLEOTIDE SEQUENCE [LARGE SCALE GENOMIC DNA]</scope>
    <source>
        <strain evidence="3">JCM 1405</strain>
    </source>
</reference>
<feature type="domain" description="IrrE N-terminal-like" evidence="1">
    <location>
        <begin position="28"/>
        <end position="138"/>
    </location>
</feature>
<dbReference type="Gene3D" id="1.10.10.2910">
    <property type="match status" value="1"/>
</dbReference>
<keyword evidence="3" id="KW-1185">Reference proteome</keyword>
<dbReference type="InterPro" id="IPR010359">
    <property type="entry name" value="IrrE_HExxH"/>
</dbReference>
<dbReference type="Proteomes" id="UP001500339">
    <property type="component" value="Unassembled WGS sequence"/>
</dbReference>
<evidence type="ECO:0000259" key="1">
    <source>
        <dbReference type="Pfam" id="PF06114"/>
    </source>
</evidence>